<dbReference type="InterPro" id="IPR015495">
    <property type="entry name" value="Myb_TF_plants"/>
</dbReference>
<dbReference type="FunFam" id="1.10.10.60:FF:000015">
    <property type="entry name" value="Transcription factor RAX3"/>
    <property type="match status" value="1"/>
</dbReference>
<dbReference type="OMA" id="VHYIETH"/>
<dbReference type="SMART" id="SM00717">
    <property type="entry name" value="SANT"/>
    <property type="match status" value="2"/>
</dbReference>
<evidence type="ECO:0000256" key="6">
    <source>
        <dbReference type="ARBA" id="ARBA00023242"/>
    </source>
</evidence>
<evidence type="ECO:0000313" key="10">
    <source>
        <dbReference type="Proteomes" id="UP000238479"/>
    </source>
</evidence>
<protein>
    <submittedName>
        <fullName evidence="9">Putative transcription factor MYB-HB-like family</fullName>
    </submittedName>
</protein>
<feature type="domain" description="HTH myb-type" evidence="8">
    <location>
        <begin position="9"/>
        <end position="65"/>
    </location>
</feature>
<proteinExistence type="predicted"/>
<keyword evidence="3" id="KW-0805">Transcription regulation</keyword>
<keyword evidence="5" id="KW-0804">Transcription</keyword>
<feature type="domain" description="Myb-like" evidence="7">
    <location>
        <begin position="62"/>
        <end position="112"/>
    </location>
</feature>
<dbReference type="InterPro" id="IPR009057">
    <property type="entry name" value="Homeodomain-like_sf"/>
</dbReference>
<evidence type="ECO:0000259" key="8">
    <source>
        <dbReference type="PROSITE" id="PS51294"/>
    </source>
</evidence>
<dbReference type="EMBL" id="PDCK01000040">
    <property type="protein sequence ID" value="PRQ46942.1"/>
    <property type="molecule type" value="Genomic_DNA"/>
</dbReference>
<evidence type="ECO:0000256" key="5">
    <source>
        <dbReference type="ARBA" id="ARBA00023163"/>
    </source>
</evidence>
<dbReference type="PROSITE" id="PS51294">
    <property type="entry name" value="HTH_MYB"/>
    <property type="match status" value="2"/>
</dbReference>
<accession>A0A2P6RKI1</accession>
<dbReference type="Proteomes" id="UP000238479">
    <property type="component" value="Chromosome 2"/>
</dbReference>
<comment type="caution">
    <text evidence="9">The sequence shown here is derived from an EMBL/GenBank/DDBJ whole genome shotgun (WGS) entry which is preliminary data.</text>
</comment>
<feature type="domain" description="Myb-like" evidence="7">
    <location>
        <begin position="9"/>
        <end position="61"/>
    </location>
</feature>
<dbReference type="Gramene" id="PRQ46942">
    <property type="protein sequence ID" value="PRQ46942"/>
    <property type="gene ID" value="RchiOBHm_Chr2g0094411"/>
</dbReference>
<keyword evidence="6" id="KW-0539">Nucleus</keyword>
<keyword evidence="2" id="KW-0677">Repeat</keyword>
<comment type="subcellular location">
    <subcellularLocation>
        <location evidence="1">Nucleus</location>
    </subcellularLocation>
</comment>
<dbReference type="PANTHER" id="PTHR47999:SF96">
    <property type="entry name" value="TRANSCRIPTION REPRESSOR MYB6-LIKE"/>
    <property type="match status" value="1"/>
</dbReference>
<feature type="domain" description="HTH myb-type" evidence="8">
    <location>
        <begin position="66"/>
        <end position="116"/>
    </location>
</feature>
<dbReference type="Gene3D" id="1.10.10.60">
    <property type="entry name" value="Homeodomain-like"/>
    <property type="match status" value="2"/>
</dbReference>
<dbReference type="GO" id="GO:0005634">
    <property type="term" value="C:nucleus"/>
    <property type="evidence" value="ECO:0007669"/>
    <property type="project" value="UniProtKB-SubCell"/>
</dbReference>
<evidence type="ECO:0000313" key="9">
    <source>
        <dbReference type="EMBL" id="PRQ46942.1"/>
    </source>
</evidence>
<dbReference type="Pfam" id="PF00249">
    <property type="entry name" value="Myb_DNA-binding"/>
    <property type="match status" value="2"/>
</dbReference>
<gene>
    <name evidence="9" type="ORF">RchiOBHm_Chr2g0094411</name>
</gene>
<evidence type="ECO:0000256" key="1">
    <source>
        <dbReference type="ARBA" id="ARBA00004123"/>
    </source>
</evidence>
<keyword evidence="4" id="KW-0238">DNA-binding</keyword>
<evidence type="ECO:0000256" key="4">
    <source>
        <dbReference type="ARBA" id="ARBA00023125"/>
    </source>
</evidence>
<dbReference type="PROSITE" id="PS50090">
    <property type="entry name" value="MYB_LIKE"/>
    <property type="match status" value="2"/>
</dbReference>
<evidence type="ECO:0000256" key="2">
    <source>
        <dbReference type="ARBA" id="ARBA00022737"/>
    </source>
</evidence>
<keyword evidence="10" id="KW-1185">Reference proteome</keyword>
<evidence type="ECO:0000259" key="7">
    <source>
        <dbReference type="PROSITE" id="PS50090"/>
    </source>
</evidence>
<dbReference type="GO" id="GO:0003677">
    <property type="term" value="F:DNA binding"/>
    <property type="evidence" value="ECO:0007669"/>
    <property type="project" value="UniProtKB-KW"/>
</dbReference>
<name>A0A2P6RKI1_ROSCH</name>
<dbReference type="InterPro" id="IPR001005">
    <property type="entry name" value="SANT/Myb"/>
</dbReference>
<evidence type="ECO:0000256" key="3">
    <source>
        <dbReference type="ARBA" id="ARBA00023015"/>
    </source>
</evidence>
<reference evidence="9 10" key="1">
    <citation type="journal article" date="2018" name="Nat. Genet.">
        <title>The Rosa genome provides new insights in the design of modern roses.</title>
        <authorList>
            <person name="Bendahmane M."/>
        </authorList>
    </citation>
    <scope>NUCLEOTIDE SEQUENCE [LARGE SCALE GENOMIC DNA]</scope>
    <source>
        <strain evidence="10">cv. Old Blush</strain>
    </source>
</reference>
<organism evidence="9 10">
    <name type="scientific">Rosa chinensis</name>
    <name type="common">China rose</name>
    <dbReference type="NCBI Taxonomy" id="74649"/>
    <lineage>
        <taxon>Eukaryota</taxon>
        <taxon>Viridiplantae</taxon>
        <taxon>Streptophyta</taxon>
        <taxon>Embryophyta</taxon>
        <taxon>Tracheophyta</taxon>
        <taxon>Spermatophyta</taxon>
        <taxon>Magnoliopsida</taxon>
        <taxon>eudicotyledons</taxon>
        <taxon>Gunneridae</taxon>
        <taxon>Pentapetalae</taxon>
        <taxon>rosids</taxon>
        <taxon>fabids</taxon>
        <taxon>Rosales</taxon>
        <taxon>Rosaceae</taxon>
        <taxon>Rosoideae</taxon>
        <taxon>Rosoideae incertae sedis</taxon>
        <taxon>Rosa</taxon>
    </lineage>
</organism>
<sequence>MGRKPCCNKQGVKKGAWSVEEDEVLVHYIETHGTGKWRDIPQRAGLNRCGKSCRLRWLNYLRPDIKRGNISADDDELIFRLHNLLGNRWTLIAGRLPGRTDNEIKNHWNTNLSKRSLEQAPHNDIEAHDHDHHHQHDEYPSKKLKEAEDIIYTEDQNKAIRTKAFELMKDLIIPSTIALDDNSTIDNSHHHEIEKAISSSSSVVADLHHQELSNSCGGGGWRRRIQPS</sequence>
<dbReference type="PANTHER" id="PTHR47999">
    <property type="entry name" value="TRANSCRIPTION FACTOR MYB8-RELATED-RELATED"/>
    <property type="match status" value="1"/>
</dbReference>
<dbReference type="SUPFAM" id="SSF46689">
    <property type="entry name" value="Homeodomain-like"/>
    <property type="match status" value="1"/>
</dbReference>
<dbReference type="AlphaFoldDB" id="A0A2P6RKI1"/>
<dbReference type="CDD" id="cd00167">
    <property type="entry name" value="SANT"/>
    <property type="match status" value="2"/>
</dbReference>
<dbReference type="InterPro" id="IPR017930">
    <property type="entry name" value="Myb_dom"/>
</dbReference>